<evidence type="ECO:0000313" key="3">
    <source>
        <dbReference type="Proteomes" id="UP000191500"/>
    </source>
</evidence>
<protein>
    <submittedName>
        <fullName evidence="2">Uncharacterized protein</fullName>
    </submittedName>
</protein>
<evidence type="ECO:0000313" key="2">
    <source>
        <dbReference type="EMBL" id="OQE46102.1"/>
    </source>
</evidence>
<dbReference type="EMBL" id="MDDG01000001">
    <property type="protein sequence ID" value="OQE46102.1"/>
    <property type="molecule type" value="Genomic_DNA"/>
</dbReference>
<sequence length="132" mass="15297">MAPIPGFANDNILSSGAENKHEADMEKENFLMEFLFGILIAVVVVYLGYRAYIHLKPKYEEEWKPKLEPKLEDCREKYEDWKKKMEAWHGPKEPKAPEPAHVARHVSQAPEVKPIIRDLTPEYMRMSTAGMV</sequence>
<organism evidence="2 3">
    <name type="scientific">Penicillium coprophilum</name>
    <dbReference type="NCBI Taxonomy" id="36646"/>
    <lineage>
        <taxon>Eukaryota</taxon>
        <taxon>Fungi</taxon>
        <taxon>Dikarya</taxon>
        <taxon>Ascomycota</taxon>
        <taxon>Pezizomycotina</taxon>
        <taxon>Eurotiomycetes</taxon>
        <taxon>Eurotiomycetidae</taxon>
        <taxon>Eurotiales</taxon>
        <taxon>Aspergillaceae</taxon>
        <taxon>Penicillium</taxon>
    </lineage>
</organism>
<gene>
    <name evidence="2" type="ORF">PENCOP_c001G00476</name>
</gene>
<comment type="caution">
    <text evidence="2">The sequence shown here is derived from an EMBL/GenBank/DDBJ whole genome shotgun (WGS) entry which is preliminary data.</text>
</comment>
<evidence type="ECO:0000256" key="1">
    <source>
        <dbReference type="SAM" id="Phobius"/>
    </source>
</evidence>
<dbReference type="AlphaFoldDB" id="A0A1V6V602"/>
<keyword evidence="1" id="KW-0812">Transmembrane</keyword>
<name>A0A1V6V602_9EURO</name>
<keyword evidence="1" id="KW-1133">Transmembrane helix</keyword>
<keyword evidence="3" id="KW-1185">Reference proteome</keyword>
<reference evidence="3" key="1">
    <citation type="journal article" date="2017" name="Nat. Microbiol.">
        <title>Global analysis of biosynthetic gene clusters reveals vast potential of secondary metabolite production in Penicillium species.</title>
        <authorList>
            <person name="Nielsen J.C."/>
            <person name="Grijseels S."/>
            <person name="Prigent S."/>
            <person name="Ji B."/>
            <person name="Dainat J."/>
            <person name="Nielsen K.F."/>
            <person name="Frisvad J.C."/>
            <person name="Workman M."/>
            <person name="Nielsen J."/>
        </authorList>
    </citation>
    <scope>NUCLEOTIDE SEQUENCE [LARGE SCALE GENOMIC DNA]</scope>
    <source>
        <strain evidence="3">IBT 31321</strain>
    </source>
</reference>
<feature type="transmembrane region" description="Helical" evidence="1">
    <location>
        <begin position="30"/>
        <end position="49"/>
    </location>
</feature>
<proteinExistence type="predicted"/>
<accession>A0A1V6V602</accession>
<keyword evidence="1" id="KW-0472">Membrane</keyword>
<dbReference type="Proteomes" id="UP000191500">
    <property type="component" value="Unassembled WGS sequence"/>
</dbReference>